<dbReference type="PANTHER" id="PTHR46472">
    <property type="entry name" value="NUCLEOREDOXIN"/>
    <property type="match status" value="1"/>
</dbReference>
<name>A0ABN9XZ09_9DINO</name>
<reference evidence="3" key="1">
    <citation type="submission" date="2023-10" db="EMBL/GenBank/DDBJ databases">
        <authorList>
            <person name="Chen Y."/>
            <person name="Shah S."/>
            <person name="Dougan E. K."/>
            <person name="Thang M."/>
            <person name="Chan C."/>
        </authorList>
    </citation>
    <scope>NUCLEOTIDE SEQUENCE [LARGE SCALE GENOMIC DNA]</scope>
</reference>
<dbReference type="PROSITE" id="PS51352">
    <property type="entry name" value="THIOREDOXIN_2"/>
    <property type="match status" value="1"/>
</dbReference>
<dbReference type="Pfam" id="PF13905">
    <property type="entry name" value="Thioredoxin_8"/>
    <property type="match status" value="1"/>
</dbReference>
<evidence type="ECO:0000256" key="1">
    <source>
        <dbReference type="SAM" id="MobiDB-lite"/>
    </source>
</evidence>
<evidence type="ECO:0000259" key="2">
    <source>
        <dbReference type="PROSITE" id="PS51352"/>
    </source>
</evidence>
<evidence type="ECO:0000313" key="3">
    <source>
        <dbReference type="EMBL" id="CAK0904786.1"/>
    </source>
</evidence>
<dbReference type="PANTHER" id="PTHR46472:SF1">
    <property type="entry name" value="NUCLEOREDOXIN"/>
    <property type="match status" value="1"/>
</dbReference>
<organism evidence="3 4">
    <name type="scientific">Prorocentrum cordatum</name>
    <dbReference type="NCBI Taxonomy" id="2364126"/>
    <lineage>
        <taxon>Eukaryota</taxon>
        <taxon>Sar</taxon>
        <taxon>Alveolata</taxon>
        <taxon>Dinophyceae</taxon>
        <taxon>Prorocentrales</taxon>
        <taxon>Prorocentraceae</taxon>
        <taxon>Prorocentrum</taxon>
    </lineage>
</organism>
<protein>
    <recommendedName>
        <fullName evidence="2">Thioredoxin domain-containing protein</fullName>
    </recommendedName>
</protein>
<dbReference type="Gene3D" id="3.40.30.10">
    <property type="entry name" value="Glutaredoxin"/>
    <property type="match status" value="1"/>
</dbReference>
<sequence length="209" mass="22531">PLWRKKPRCLEFGSGAGFPFAVEETMDIASFPMVRQDGTPAYASDLKGKTVAFYFSAHWCPPCRGFTPVLRKFYETLKARGENIEIVFFSSDKDPASFTEYFKNDHGPWLAVAFGSPEIQQVAKHYQVRGIPHLVVVNAKGECVVTGDEARGHVGNAKSEADVLEAFRHWKNAAGDWRESAGTALGAAPQPASAPAPAPPADGPGAAPA</sequence>
<evidence type="ECO:0000313" key="4">
    <source>
        <dbReference type="Proteomes" id="UP001189429"/>
    </source>
</evidence>
<dbReference type="EMBL" id="CAUYUJ010021459">
    <property type="protein sequence ID" value="CAK0904786.1"/>
    <property type="molecule type" value="Genomic_DNA"/>
</dbReference>
<gene>
    <name evidence="3" type="ORF">PCOR1329_LOCUS80712</name>
</gene>
<proteinExistence type="predicted"/>
<dbReference type="SUPFAM" id="SSF52833">
    <property type="entry name" value="Thioredoxin-like"/>
    <property type="match status" value="1"/>
</dbReference>
<feature type="compositionally biased region" description="Pro residues" evidence="1">
    <location>
        <begin position="192"/>
        <end position="202"/>
    </location>
</feature>
<keyword evidence="4" id="KW-1185">Reference proteome</keyword>
<dbReference type="Proteomes" id="UP001189429">
    <property type="component" value="Unassembled WGS sequence"/>
</dbReference>
<feature type="region of interest" description="Disordered" evidence="1">
    <location>
        <begin position="178"/>
        <end position="209"/>
    </location>
</feature>
<dbReference type="InterPro" id="IPR012336">
    <property type="entry name" value="Thioredoxin-like_fold"/>
</dbReference>
<feature type="non-terminal residue" evidence="3">
    <location>
        <position position="1"/>
    </location>
</feature>
<feature type="domain" description="Thioredoxin" evidence="2">
    <location>
        <begin position="22"/>
        <end position="172"/>
    </location>
</feature>
<comment type="caution">
    <text evidence="3">The sequence shown here is derived from an EMBL/GenBank/DDBJ whole genome shotgun (WGS) entry which is preliminary data.</text>
</comment>
<dbReference type="CDD" id="cd02964">
    <property type="entry name" value="TryX_like_family"/>
    <property type="match status" value="1"/>
</dbReference>
<dbReference type="InterPro" id="IPR013766">
    <property type="entry name" value="Thioredoxin_domain"/>
</dbReference>
<accession>A0ABN9XZ09</accession>
<dbReference type="InterPro" id="IPR036249">
    <property type="entry name" value="Thioredoxin-like_sf"/>
</dbReference>